<gene>
    <name evidence="2" type="ORF">CXG81DRAFT_26607</name>
</gene>
<evidence type="ECO:0000259" key="1">
    <source>
        <dbReference type="Pfam" id="PF02602"/>
    </source>
</evidence>
<dbReference type="Proteomes" id="UP000274922">
    <property type="component" value="Unassembled WGS sequence"/>
</dbReference>
<dbReference type="OrthoDB" id="5595751at2759"/>
<dbReference type="PANTHER" id="PTHR12390">
    <property type="entry name" value="UROPORPHYRINOGEN III SYNTHASE"/>
    <property type="match status" value="1"/>
</dbReference>
<dbReference type="AlphaFoldDB" id="A0A4P9X6A5"/>
<dbReference type="CDD" id="cd06578">
    <property type="entry name" value="HemD"/>
    <property type="match status" value="1"/>
</dbReference>
<dbReference type="GO" id="GO:0006782">
    <property type="term" value="P:protoporphyrinogen IX biosynthetic process"/>
    <property type="evidence" value="ECO:0007669"/>
    <property type="project" value="UniProtKB-UniPathway"/>
</dbReference>
<sequence length="315" mass="32119">MSTSTSLHPSPSTSIMPTSSVSGVLLFRSPEPSETEGEVPEDPYVRHFAEAGYRAVCVPVLSTQACGDAAFAATLCGPTPPSARWSGLVVTSPRAISRLTESVDQWLSPSQQAAWRQLPVYTVGPRSAARLRASGFAVQPTASPHAEALAAAIVEARAPKPETAAPAALPLLFLTGSQRSDVLPAVLGAAGIALTALVIYATGPDPALPAALPAARRAASVPLASALPVQARPSSADDDAVLPVFFSPSGVAYAGPLLGARVTRVAAIGKTTAAALAARWPEAAVVTSPLPAPAALVAAIRAVWPPPGGRERRFA</sequence>
<dbReference type="PANTHER" id="PTHR12390:SF0">
    <property type="entry name" value="UROPORPHYRINOGEN-III SYNTHASE"/>
    <property type="match status" value="1"/>
</dbReference>
<accession>A0A4P9X6A5</accession>
<keyword evidence="3" id="KW-1185">Reference proteome</keyword>
<dbReference type="UniPathway" id="UPA00251">
    <property type="reaction ID" value="UER00320"/>
</dbReference>
<dbReference type="GO" id="GO:0005829">
    <property type="term" value="C:cytosol"/>
    <property type="evidence" value="ECO:0007669"/>
    <property type="project" value="TreeGrafter"/>
</dbReference>
<dbReference type="GO" id="GO:0006780">
    <property type="term" value="P:uroporphyrinogen III biosynthetic process"/>
    <property type="evidence" value="ECO:0007669"/>
    <property type="project" value="InterPro"/>
</dbReference>
<evidence type="ECO:0000313" key="2">
    <source>
        <dbReference type="EMBL" id="RKP00703.1"/>
    </source>
</evidence>
<dbReference type="GO" id="GO:0004852">
    <property type="term" value="F:uroporphyrinogen-III synthase activity"/>
    <property type="evidence" value="ECO:0007669"/>
    <property type="project" value="InterPro"/>
</dbReference>
<dbReference type="STRING" id="1555241.A0A4P9X6A5"/>
<reference evidence="3" key="1">
    <citation type="journal article" date="2018" name="Nat. Microbiol.">
        <title>Leveraging single-cell genomics to expand the fungal tree of life.</title>
        <authorList>
            <person name="Ahrendt S.R."/>
            <person name="Quandt C.A."/>
            <person name="Ciobanu D."/>
            <person name="Clum A."/>
            <person name="Salamov A."/>
            <person name="Andreopoulos B."/>
            <person name="Cheng J.F."/>
            <person name="Woyke T."/>
            <person name="Pelin A."/>
            <person name="Henrissat B."/>
            <person name="Reynolds N.K."/>
            <person name="Benny G.L."/>
            <person name="Smith M.E."/>
            <person name="James T.Y."/>
            <person name="Grigoriev I.V."/>
        </authorList>
    </citation>
    <scope>NUCLEOTIDE SEQUENCE [LARGE SCALE GENOMIC DNA]</scope>
    <source>
        <strain evidence="3">ATCC 52028</strain>
    </source>
</reference>
<dbReference type="Pfam" id="PF02602">
    <property type="entry name" value="HEM4"/>
    <property type="match status" value="1"/>
</dbReference>
<dbReference type="InterPro" id="IPR039793">
    <property type="entry name" value="UROS/Hem4"/>
</dbReference>
<name>A0A4P9X6A5_9FUNG</name>
<feature type="domain" description="Tetrapyrrole biosynthesis uroporphyrinogen III synthase" evidence="1">
    <location>
        <begin position="43"/>
        <end position="286"/>
    </location>
</feature>
<dbReference type="EMBL" id="ML014203">
    <property type="protein sequence ID" value="RKP00703.1"/>
    <property type="molecule type" value="Genomic_DNA"/>
</dbReference>
<proteinExistence type="predicted"/>
<dbReference type="SUPFAM" id="SSF69618">
    <property type="entry name" value="HemD-like"/>
    <property type="match status" value="1"/>
</dbReference>
<dbReference type="Gene3D" id="3.40.50.10090">
    <property type="match status" value="2"/>
</dbReference>
<organism evidence="2 3">
    <name type="scientific">Caulochytrium protostelioides</name>
    <dbReference type="NCBI Taxonomy" id="1555241"/>
    <lineage>
        <taxon>Eukaryota</taxon>
        <taxon>Fungi</taxon>
        <taxon>Fungi incertae sedis</taxon>
        <taxon>Chytridiomycota</taxon>
        <taxon>Chytridiomycota incertae sedis</taxon>
        <taxon>Chytridiomycetes</taxon>
        <taxon>Caulochytriales</taxon>
        <taxon>Caulochytriaceae</taxon>
        <taxon>Caulochytrium</taxon>
    </lineage>
</organism>
<protein>
    <recommendedName>
        <fullName evidence="1">Tetrapyrrole biosynthesis uroporphyrinogen III synthase domain-containing protein</fullName>
    </recommendedName>
</protein>
<dbReference type="InterPro" id="IPR003754">
    <property type="entry name" value="4pyrrol_synth_uPrphyn_synth"/>
</dbReference>
<dbReference type="InterPro" id="IPR036108">
    <property type="entry name" value="4pyrrol_syn_uPrphyn_synt_sf"/>
</dbReference>
<evidence type="ECO:0000313" key="3">
    <source>
        <dbReference type="Proteomes" id="UP000274922"/>
    </source>
</evidence>